<proteinExistence type="predicted"/>
<protein>
    <submittedName>
        <fullName evidence="3">Uncharacterized protein</fullName>
    </submittedName>
</protein>
<keyword evidence="4" id="KW-1185">Reference proteome</keyword>
<organism evidence="3 4">
    <name type="scientific">Colletotrichum chrysophilum</name>
    <dbReference type="NCBI Taxonomy" id="1836956"/>
    <lineage>
        <taxon>Eukaryota</taxon>
        <taxon>Fungi</taxon>
        <taxon>Dikarya</taxon>
        <taxon>Ascomycota</taxon>
        <taxon>Pezizomycotina</taxon>
        <taxon>Sordariomycetes</taxon>
        <taxon>Hypocreomycetidae</taxon>
        <taxon>Glomerellales</taxon>
        <taxon>Glomerellaceae</taxon>
        <taxon>Colletotrichum</taxon>
        <taxon>Colletotrichum gloeosporioides species complex</taxon>
    </lineage>
</organism>
<dbReference type="EMBL" id="JAQOWY010000678">
    <property type="protein sequence ID" value="KAK1839404.1"/>
    <property type="molecule type" value="Genomic_DNA"/>
</dbReference>
<reference evidence="3" key="1">
    <citation type="submission" date="2023-01" db="EMBL/GenBank/DDBJ databases">
        <title>Colletotrichum chrysophilum M932 genome sequence.</title>
        <authorList>
            <person name="Baroncelli R."/>
        </authorList>
    </citation>
    <scope>NUCLEOTIDE SEQUENCE</scope>
    <source>
        <strain evidence="3">M932</strain>
    </source>
</reference>
<evidence type="ECO:0000256" key="2">
    <source>
        <dbReference type="SAM" id="MobiDB-lite"/>
    </source>
</evidence>
<sequence length="399" mass="43937">MSISHGPFRWLFSVSQSLLRRVPTMQTPSNAATEKAECTERILKTWNISSLDDVVGSSLSPSLWSLSLLKSLDLLCAHNLSHTDVRGLLRAEITHRVGNTPSNGFLHRPFLSAMDVDNVRRTQGGRDTDSCKHARRMLQARAPALPSPRTPSPKSQADTSPSPGITDHRPARFPAPVTPNSVSPASFPRGSGGLDPSTPACSPSNEMTAADGFKRKRDAMMACLDEELESQRKRVRLEVDIASATVKKTRFEQQMAEKHEREAAHALASLPTESEKLTELEGFRAFQNDIFKLRKKYAVLLSNSKAAVSTAIAPDGHRQVVQESCRTIFELLNHRIEAEAVAMETEAAKAKKAQRVAQEEIDHHRVVVNGKKAELEAAEKAYADLLAENEAFDAFKTSL</sequence>
<evidence type="ECO:0000313" key="3">
    <source>
        <dbReference type="EMBL" id="KAK1839404.1"/>
    </source>
</evidence>
<feature type="region of interest" description="Disordered" evidence="2">
    <location>
        <begin position="141"/>
        <end position="207"/>
    </location>
</feature>
<evidence type="ECO:0000256" key="1">
    <source>
        <dbReference type="SAM" id="Coils"/>
    </source>
</evidence>
<comment type="caution">
    <text evidence="3">The sequence shown here is derived from an EMBL/GenBank/DDBJ whole genome shotgun (WGS) entry which is preliminary data.</text>
</comment>
<feature type="compositionally biased region" description="Polar residues" evidence="2">
    <location>
        <begin position="152"/>
        <end position="163"/>
    </location>
</feature>
<name>A0AAD9A5H8_9PEZI</name>
<evidence type="ECO:0000313" key="4">
    <source>
        <dbReference type="Proteomes" id="UP001243330"/>
    </source>
</evidence>
<dbReference type="AlphaFoldDB" id="A0AAD9A5H8"/>
<gene>
    <name evidence="3" type="ORF">CCHR01_17978</name>
</gene>
<feature type="coiled-coil region" evidence="1">
    <location>
        <begin position="333"/>
        <end position="388"/>
    </location>
</feature>
<keyword evidence="1" id="KW-0175">Coiled coil</keyword>
<dbReference type="Proteomes" id="UP001243330">
    <property type="component" value="Unassembled WGS sequence"/>
</dbReference>
<accession>A0AAD9A5H8</accession>